<protein>
    <submittedName>
        <fullName evidence="2">Uncharacterized protein</fullName>
    </submittedName>
</protein>
<reference evidence="2 3" key="1">
    <citation type="journal article" date="2018" name="Front. Plant Sci.">
        <title>Red Clover (Trifolium pratense) and Zigzag Clover (T. medium) - A Picture of Genomic Similarities and Differences.</title>
        <authorList>
            <person name="Dluhosova J."/>
            <person name="Istvanek J."/>
            <person name="Nedelnik J."/>
            <person name="Repkova J."/>
        </authorList>
    </citation>
    <scope>NUCLEOTIDE SEQUENCE [LARGE SCALE GENOMIC DNA]</scope>
    <source>
        <strain evidence="3">cv. 10/8</strain>
        <tissue evidence="2">Leaf</tissue>
    </source>
</reference>
<accession>A0A392NCP8</accession>
<organism evidence="2 3">
    <name type="scientific">Trifolium medium</name>
    <dbReference type="NCBI Taxonomy" id="97028"/>
    <lineage>
        <taxon>Eukaryota</taxon>
        <taxon>Viridiplantae</taxon>
        <taxon>Streptophyta</taxon>
        <taxon>Embryophyta</taxon>
        <taxon>Tracheophyta</taxon>
        <taxon>Spermatophyta</taxon>
        <taxon>Magnoliopsida</taxon>
        <taxon>eudicotyledons</taxon>
        <taxon>Gunneridae</taxon>
        <taxon>Pentapetalae</taxon>
        <taxon>rosids</taxon>
        <taxon>fabids</taxon>
        <taxon>Fabales</taxon>
        <taxon>Fabaceae</taxon>
        <taxon>Papilionoideae</taxon>
        <taxon>50 kb inversion clade</taxon>
        <taxon>NPAAA clade</taxon>
        <taxon>Hologalegina</taxon>
        <taxon>IRL clade</taxon>
        <taxon>Trifolieae</taxon>
        <taxon>Trifolium</taxon>
    </lineage>
</organism>
<dbReference type="Proteomes" id="UP000265520">
    <property type="component" value="Unassembled WGS sequence"/>
</dbReference>
<evidence type="ECO:0000313" key="2">
    <source>
        <dbReference type="EMBL" id="MCH97646.1"/>
    </source>
</evidence>
<evidence type="ECO:0000256" key="1">
    <source>
        <dbReference type="SAM" id="MobiDB-lite"/>
    </source>
</evidence>
<feature type="non-terminal residue" evidence="2">
    <location>
        <position position="1"/>
    </location>
</feature>
<feature type="region of interest" description="Disordered" evidence="1">
    <location>
        <begin position="34"/>
        <end position="71"/>
    </location>
</feature>
<name>A0A392NCP8_9FABA</name>
<sequence>KVKESEFCHTSNARNPAVCDNLLPPLAALSDVSVSPQSNLPYPPLSVAPRLDPYPGLKALNRRQSEPARLP</sequence>
<proteinExistence type="predicted"/>
<dbReference type="AlphaFoldDB" id="A0A392NCP8"/>
<comment type="caution">
    <text evidence="2">The sequence shown here is derived from an EMBL/GenBank/DDBJ whole genome shotgun (WGS) entry which is preliminary data.</text>
</comment>
<dbReference type="EMBL" id="LXQA010035541">
    <property type="protein sequence ID" value="MCH97646.1"/>
    <property type="molecule type" value="Genomic_DNA"/>
</dbReference>
<keyword evidence="3" id="KW-1185">Reference proteome</keyword>
<evidence type="ECO:0000313" key="3">
    <source>
        <dbReference type="Proteomes" id="UP000265520"/>
    </source>
</evidence>